<evidence type="ECO:0000256" key="2">
    <source>
        <dbReference type="ARBA" id="ARBA00022723"/>
    </source>
</evidence>
<keyword evidence="2" id="KW-0479">Metal-binding</keyword>
<dbReference type="InterPro" id="IPR051452">
    <property type="entry name" value="Diverse_Oxidoreductases"/>
</dbReference>
<sequence>MPEHRFQVNGKPVAVDVDEATPLLFVLRNDLGLKGAKLGCGSGHCGACTVIVDGNPVNACTAPMWSMNGVSVETVEGAGRDAVFDAFLDAQAAQCGYCIPGILMSARALLQRDPPASADEVVAHLAERHICRCGTHRRILDAIEAARQAV</sequence>
<dbReference type="GO" id="GO:0051537">
    <property type="term" value="F:2 iron, 2 sulfur cluster binding"/>
    <property type="evidence" value="ECO:0007669"/>
    <property type="project" value="UniProtKB-KW"/>
</dbReference>
<dbReference type="Pfam" id="PF01799">
    <property type="entry name" value="Fer2_2"/>
    <property type="match status" value="1"/>
</dbReference>
<dbReference type="InterPro" id="IPR002888">
    <property type="entry name" value="2Fe-2S-bd"/>
</dbReference>
<dbReference type="RefSeq" id="WP_072777383.1">
    <property type="nucleotide sequence ID" value="NZ_FQXC01000002.1"/>
</dbReference>
<accession>A0A1M5SBJ7</accession>
<dbReference type="AlphaFoldDB" id="A0A1M5SBJ7"/>
<dbReference type="PANTHER" id="PTHR44379:SF6">
    <property type="entry name" value="BLR6046 PROTEIN"/>
    <property type="match status" value="1"/>
</dbReference>
<dbReference type="InterPro" id="IPR001041">
    <property type="entry name" value="2Fe-2S_ferredoxin-type"/>
</dbReference>
<keyword evidence="4" id="KW-0408">Iron</keyword>
<evidence type="ECO:0000256" key="5">
    <source>
        <dbReference type="ARBA" id="ARBA00023014"/>
    </source>
</evidence>
<dbReference type="EMBL" id="FQXC01000002">
    <property type="protein sequence ID" value="SHH36002.1"/>
    <property type="molecule type" value="Genomic_DNA"/>
</dbReference>
<dbReference type="OrthoDB" id="9792018at2"/>
<keyword evidence="8" id="KW-1185">Reference proteome</keyword>
<gene>
    <name evidence="7" type="ORF">SAMN05443551_2081</name>
</gene>
<dbReference type="PROSITE" id="PS51085">
    <property type="entry name" value="2FE2S_FER_2"/>
    <property type="match status" value="1"/>
</dbReference>
<reference evidence="7 8" key="1">
    <citation type="submission" date="2016-11" db="EMBL/GenBank/DDBJ databases">
        <authorList>
            <person name="Jaros S."/>
            <person name="Januszkiewicz K."/>
            <person name="Wedrychowicz H."/>
        </authorList>
    </citation>
    <scope>NUCLEOTIDE SEQUENCE [LARGE SCALE GENOMIC DNA]</scope>
    <source>
        <strain evidence="7 8">DSM 29431</strain>
    </source>
</reference>
<dbReference type="PROSITE" id="PS00197">
    <property type="entry name" value="2FE2S_FER_1"/>
    <property type="match status" value="1"/>
</dbReference>
<keyword evidence="5" id="KW-0411">Iron-sulfur</keyword>
<evidence type="ECO:0000259" key="6">
    <source>
        <dbReference type="PROSITE" id="PS51085"/>
    </source>
</evidence>
<dbReference type="InterPro" id="IPR006058">
    <property type="entry name" value="2Fe2S_fd_BS"/>
</dbReference>
<keyword evidence="1" id="KW-0001">2Fe-2S</keyword>
<dbReference type="STRING" id="996342.SAMN05443551_2081"/>
<dbReference type="Gene3D" id="3.10.20.30">
    <property type="match status" value="1"/>
</dbReference>
<dbReference type="InterPro" id="IPR036884">
    <property type="entry name" value="2Fe-2S-bd_dom_sf"/>
</dbReference>
<dbReference type="SUPFAM" id="SSF54292">
    <property type="entry name" value="2Fe-2S ferredoxin-like"/>
    <property type="match status" value="1"/>
</dbReference>
<evidence type="ECO:0000256" key="1">
    <source>
        <dbReference type="ARBA" id="ARBA00022714"/>
    </source>
</evidence>
<dbReference type="InterPro" id="IPR036010">
    <property type="entry name" value="2Fe-2S_ferredoxin-like_sf"/>
</dbReference>
<evidence type="ECO:0000313" key="8">
    <source>
        <dbReference type="Proteomes" id="UP000184221"/>
    </source>
</evidence>
<dbReference type="CDD" id="cd00207">
    <property type="entry name" value="fer2"/>
    <property type="match status" value="1"/>
</dbReference>
<keyword evidence="3" id="KW-0560">Oxidoreductase</keyword>
<dbReference type="InterPro" id="IPR012675">
    <property type="entry name" value="Beta-grasp_dom_sf"/>
</dbReference>
<feature type="domain" description="2Fe-2S ferredoxin-type" evidence="6">
    <location>
        <begin position="2"/>
        <end position="78"/>
    </location>
</feature>
<dbReference type="Proteomes" id="UP000184221">
    <property type="component" value="Unassembled WGS sequence"/>
</dbReference>
<organism evidence="7 8">
    <name type="scientific">Marivita hallyeonensis</name>
    <dbReference type="NCBI Taxonomy" id="996342"/>
    <lineage>
        <taxon>Bacteria</taxon>
        <taxon>Pseudomonadati</taxon>
        <taxon>Pseudomonadota</taxon>
        <taxon>Alphaproteobacteria</taxon>
        <taxon>Rhodobacterales</taxon>
        <taxon>Roseobacteraceae</taxon>
        <taxon>Marivita</taxon>
    </lineage>
</organism>
<dbReference type="Pfam" id="PF00111">
    <property type="entry name" value="Fer2"/>
    <property type="match status" value="1"/>
</dbReference>
<protein>
    <submittedName>
        <fullName evidence="7">Nicotinate dehydrogenase subunit A</fullName>
    </submittedName>
</protein>
<dbReference type="GO" id="GO:0016491">
    <property type="term" value="F:oxidoreductase activity"/>
    <property type="evidence" value="ECO:0007669"/>
    <property type="project" value="UniProtKB-KW"/>
</dbReference>
<evidence type="ECO:0000313" key="7">
    <source>
        <dbReference type="EMBL" id="SHH36002.1"/>
    </source>
</evidence>
<evidence type="ECO:0000256" key="3">
    <source>
        <dbReference type="ARBA" id="ARBA00023002"/>
    </source>
</evidence>
<dbReference type="GO" id="GO:0046872">
    <property type="term" value="F:metal ion binding"/>
    <property type="evidence" value="ECO:0007669"/>
    <property type="project" value="UniProtKB-KW"/>
</dbReference>
<dbReference type="SUPFAM" id="SSF47741">
    <property type="entry name" value="CO dehydrogenase ISP C-domain like"/>
    <property type="match status" value="1"/>
</dbReference>
<proteinExistence type="predicted"/>
<dbReference type="PANTHER" id="PTHR44379">
    <property type="entry name" value="OXIDOREDUCTASE WITH IRON-SULFUR SUBUNIT"/>
    <property type="match status" value="1"/>
</dbReference>
<evidence type="ECO:0000256" key="4">
    <source>
        <dbReference type="ARBA" id="ARBA00023004"/>
    </source>
</evidence>
<dbReference type="Gene3D" id="1.10.150.120">
    <property type="entry name" value="[2Fe-2S]-binding domain"/>
    <property type="match status" value="1"/>
</dbReference>
<name>A0A1M5SBJ7_9RHOB</name>